<dbReference type="PANTHER" id="PTHR10884:SF14">
    <property type="entry name" value="NADH DEHYDROGENASE [UBIQUINONE] IRON-SULFUR PROTEIN 3, MITOCHONDRIAL"/>
    <property type="match status" value="1"/>
</dbReference>
<keyword evidence="3" id="KW-1278">Translocase</keyword>
<evidence type="ECO:0000256" key="1">
    <source>
        <dbReference type="ARBA" id="ARBA00007569"/>
    </source>
</evidence>
<dbReference type="EC" id="7.1.1.-" evidence="3"/>
<keyword evidence="7" id="KW-1185">Reference proteome</keyword>
<accession>A0ABQ6HKM7</accession>
<dbReference type="Pfam" id="PF00329">
    <property type="entry name" value="Complex1_30kDa"/>
    <property type="match status" value="1"/>
</dbReference>
<protein>
    <recommendedName>
        <fullName evidence="3">NADH-quinone oxidoreductase subunit C</fullName>
        <ecNumber evidence="3">7.1.1.-</ecNumber>
    </recommendedName>
    <alternativeName>
        <fullName evidence="3">NADH dehydrogenase I subunit C</fullName>
    </alternativeName>
    <alternativeName>
        <fullName evidence="3">NDH-1 subunit C</fullName>
    </alternativeName>
</protein>
<evidence type="ECO:0000256" key="4">
    <source>
        <dbReference type="SAM" id="MobiDB-lite"/>
    </source>
</evidence>
<comment type="function">
    <text evidence="3">NDH-1 shuttles electrons from NADH, via FMN and iron-sulfur (Fe-S) centers, to quinones in the respiratory chain. The immediate electron acceptor for the enzyme in this species is believed to be a menaquinone. Couples the redox reaction to proton translocation (for every two electrons transferred, four hydrogen ions are translocated across the cytoplasmic membrane), and thus conserves the redox energy in a proton gradient.</text>
</comment>
<dbReference type="HAMAP" id="MF_01357">
    <property type="entry name" value="NDH1_NuoC"/>
    <property type="match status" value="1"/>
</dbReference>
<keyword evidence="3" id="KW-0472">Membrane</keyword>
<comment type="subunit">
    <text evidence="3">NDH-1 is composed of 14 different subunits. Subunits NuoB, C, D, E, F, and G constitute the peripheral sector of the complex.</text>
</comment>
<dbReference type="EMBL" id="BSUJ01000001">
    <property type="protein sequence ID" value="GMA18239.1"/>
    <property type="molecule type" value="Genomic_DNA"/>
</dbReference>
<gene>
    <name evidence="3 6" type="primary">nuoC</name>
    <name evidence="6" type="ORF">GCM10025862_02600</name>
</gene>
<evidence type="ECO:0000256" key="3">
    <source>
        <dbReference type="HAMAP-Rule" id="MF_01357"/>
    </source>
</evidence>
<feature type="domain" description="NADH:ubiquinone oxidoreductase 30kDa subunit" evidence="5">
    <location>
        <begin position="131"/>
        <end position="253"/>
    </location>
</feature>
<feature type="compositionally biased region" description="Polar residues" evidence="4">
    <location>
        <begin position="25"/>
        <end position="35"/>
    </location>
</feature>
<dbReference type="NCBIfam" id="TIGR01961">
    <property type="entry name" value="NuoC_fam"/>
    <property type="match status" value="1"/>
</dbReference>
<comment type="caution">
    <text evidence="6">The sequence shown here is derived from an EMBL/GenBank/DDBJ whole genome shotgun (WGS) entry which is preliminary data.</text>
</comment>
<comment type="subcellular location">
    <subcellularLocation>
        <location evidence="3">Cell membrane</location>
        <topology evidence="3">Peripheral membrane protein</topology>
        <orientation evidence="3">Cytoplasmic side</orientation>
    </subcellularLocation>
</comment>
<keyword evidence="3" id="KW-1003">Cell membrane</keyword>
<comment type="catalytic activity">
    <reaction evidence="3">
        <text>a quinone + NADH + 5 H(+)(in) = a quinol + NAD(+) + 4 H(+)(out)</text>
        <dbReference type="Rhea" id="RHEA:57888"/>
        <dbReference type="ChEBI" id="CHEBI:15378"/>
        <dbReference type="ChEBI" id="CHEBI:24646"/>
        <dbReference type="ChEBI" id="CHEBI:57540"/>
        <dbReference type="ChEBI" id="CHEBI:57945"/>
        <dbReference type="ChEBI" id="CHEBI:132124"/>
    </reaction>
</comment>
<name>A0ABQ6HKM7_9MICO</name>
<dbReference type="Proteomes" id="UP001157109">
    <property type="component" value="Unassembled WGS sequence"/>
</dbReference>
<dbReference type="RefSeq" id="WP_241443782.1">
    <property type="nucleotide sequence ID" value="NZ_BSUJ01000001.1"/>
</dbReference>
<evidence type="ECO:0000313" key="7">
    <source>
        <dbReference type="Proteomes" id="UP001157109"/>
    </source>
</evidence>
<dbReference type="Gene3D" id="3.30.460.80">
    <property type="entry name" value="NADH:ubiquinone oxidoreductase, 30kDa subunit"/>
    <property type="match status" value="1"/>
</dbReference>
<organism evidence="6 7">
    <name type="scientific">Arsenicicoccus piscis</name>
    <dbReference type="NCBI Taxonomy" id="673954"/>
    <lineage>
        <taxon>Bacteria</taxon>
        <taxon>Bacillati</taxon>
        <taxon>Actinomycetota</taxon>
        <taxon>Actinomycetes</taxon>
        <taxon>Micrococcales</taxon>
        <taxon>Intrasporangiaceae</taxon>
        <taxon>Arsenicicoccus</taxon>
    </lineage>
</organism>
<keyword evidence="3" id="KW-0874">Quinone</keyword>
<dbReference type="InterPro" id="IPR001268">
    <property type="entry name" value="NADH_UbQ_OxRdtase_30kDa_su"/>
</dbReference>
<comment type="similarity">
    <text evidence="1 3">Belongs to the complex I 30 kDa subunit family.</text>
</comment>
<keyword evidence="3" id="KW-0520">NAD</keyword>
<dbReference type="SUPFAM" id="SSF143243">
    <property type="entry name" value="Nqo5-like"/>
    <property type="match status" value="1"/>
</dbReference>
<keyword evidence="2 3" id="KW-0813">Transport</keyword>
<proteinExistence type="inferred from homology"/>
<feature type="region of interest" description="Disordered" evidence="4">
    <location>
        <begin position="1"/>
        <end position="56"/>
    </location>
</feature>
<reference evidence="7" key="1">
    <citation type="journal article" date="2019" name="Int. J. Syst. Evol. Microbiol.">
        <title>The Global Catalogue of Microorganisms (GCM) 10K type strain sequencing project: providing services to taxonomists for standard genome sequencing and annotation.</title>
        <authorList>
            <consortium name="The Broad Institute Genomics Platform"/>
            <consortium name="The Broad Institute Genome Sequencing Center for Infectious Disease"/>
            <person name="Wu L."/>
            <person name="Ma J."/>
        </authorList>
    </citation>
    <scope>NUCLEOTIDE SEQUENCE [LARGE SCALE GENOMIC DNA]</scope>
    <source>
        <strain evidence="7">NBRC 105830</strain>
    </source>
</reference>
<evidence type="ECO:0000313" key="6">
    <source>
        <dbReference type="EMBL" id="GMA18239.1"/>
    </source>
</evidence>
<dbReference type="NCBIfam" id="NF005856">
    <property type="entry name" value="PRK07785.1"/>
    <property type="match status" value="1"/>
</dbReference>
<dbReference type="InterPro" id="IPR010218">
    <property type="entry name" value="NADH_DH_suC"/>
</dbReference>
<evidence type="ECO:0000256" key="2">
    <source>
        <dbReference type="ARBA" id="ARBA00022448"/>
    </source>
</evidence>
<dbReference type="PANTHER" id="PTHR10884">
    <property type="entry name" value="NADH DEHYDROGENASE UBIQUINONE IRON-SULFUR PROTEIN 3"/>
    <property type="match status" value="1"/>
</dbReference>
<evidence type="ECO:0000259" key="5">
    <source>
        <dbReference type="Pfam" id="PF00329"/>
    </source>
</evidence>
<feature type="region of interest" description="Disordered" evidence="4">
    <location>
        <begin position="242"/>
        <end position="273"/>
    </location>
</feature>
<sequence length="273" mass="29687">MSDNPPAKDVPPHQDIPTGKDAPSSGDTPVSSGTTAAGDPSDNALEARPVTGDPTVVGTRHGMFGIAGSGDTSGYGGLVSPILFPGQAERPYGSYFDHVADQLEQALVGTSASFQEAVEQTVVHHGELTFHVRREHLPVVAQALRDHPKLRFEQCVSVSGVHYPSETDRELHVVYHLLSLTHAGRRVRLEVSVPDADPHVPSVTATYPGANWHERETWDFFGVVFDDHPALTRIMMPDDWPGHPQRKDYPLGGVPVEYKGASIPPPDERRSYN</sequence>
<dbReference type="InterPro" id="IPR037232">
    <property type="entry name" value="NADH_quin_OxRdtase_su_C/D-like"/>
</dbReference>